<dbReference type="Proteomes" id="UP001527202">
    <property type="component" value="Unassembled WGS sequence"/>
</dbReference>
<feature type="domain" description="NADP-dependent oxidoreductase" evidence="1">
    <location>
        <begin position="16"/>
        <end position="294"/>
    </location>
</feature>
<dbReference type="InterPro" id="IPR023210">
    <property type="entry name" value="NADP_OxRdtase_dom"/>
</dbReference>
<evidence type="ECO:0000313" key="3">
    <source>
        <dbReference type="EMBL" id="QAV17403.1"/>
    </source>
</evidence>
<dbReference type="GeneID" id="95374544"/>
<sequence>MKYRTLGKTGLKVSVIGVGTWQFGGEWGQDFTQDEVDAVLDKAKELGINLIDTAECYGDHLSESFIGNYLSRRGREDWVVATKFGHHYHDRFKRDERFSAEDMIGQLDASLKALGVDYVDLYQFHSGTDSAFDNDALWTALDKQKQAGKILHIGTSIAKNDNLHQVAASTQVGSEAIQVVYNRLDRAPEESVFQSCLQQNLGVLARVPLASGYLSGKYKPGATFAATDTRHRHDPAETQRKLEEVQRIREHEVPEAMDMATWALAWCLKHDAVSAVIPGCKNVAQVESNAKAAQYLSDNHPQAWTEEAEASGA</sequence>
<proteinExistence type="predicted"/>
<dbReference type="RefSeq" id="WP_042229450.1">
    <property type="nucleotide sequence ID" value="NZ_CP026520.1"/>
</dbReference>
<evidence type="ECO:0000313" key="2">
    <source>
        <dbReference type="EMBL" id="MCY9595643.1"/>
    </source>
</evidence>
<organism evidence="3 4">
    <name type="scientific">Paenibacillus chitinolyticus</name>
    <dbReference type="NCBI Taxonomy" id="79263"/>
    <lineage>
        <taxon>Bacteria</taxon>
        <taxon>Bacillati</taxon>
        <taxon>Bacillota</taxon>
        <taxon>Bacilli</taxon>
        <taxon>Bacillales</taxon>
        <taxon>Paenibacillaceae</taxon>
        <taxon>Paenibacillus</taxon>
    </lineage>
</organism>
<dbReference type="SUPFAM" id="SSF51430">
    <property type="entry name" value="NAD(P)-linked oxidoreductase"/>
    <property type="match status" value="1"/>
</dbReference>
<dbReference type="Pfam" id="PF00248">
    <property type="entry name" value="Aldo_ket_red"/>
    <property type="match status" value="1"/>
</dbReference>
<evidence type="ECO:0000259" key="1">
    <source>
        <dbReference type="Pfam" id="PF00248"/>
    </source>
</evidence>
<dbReference type="EMBL" id="CP026520">
    <property type="protein sequence ID" value="QAV17403.1"/>
    <property type="molecule type" value="Genomic_DNA"/>
</dbReference>
<protein>
    <submittedName>
        <fullName evidence="3">Aldo/keto reductase</fullName>
    </submittedName>
</protein>
<accession>A0A410WSS6</accession>
<dbReference type="AlphaFoldDB" id="A0A410WSS6"/>
<reference evidence="2 5" key="2">
    <citation type="submission" date="2022-05" db="EMBL/GenBank/DDBJ databases">
        <title>Genome Sequencing of Bee-Associated Microbes.</title>
        <authorList>
            <person name="Dunlap C."/>
        </authorList>
    </citation>
    <scope>NUCLEOTIDE SEQUENCE [LARGE SCALE GENOMIC DNA]</scope>
    <source>
        <strain evidence="2 5">NRRL B-23120</strain>
    </source>
</reference>
<evidence type="ECO:0000313" key="4">
    <source>
        <dbReference type="Proteomes" id="UP000288943"/>
    </source>
</evidence>
<dbReference type="PANTHER" id="PTHR43312:SF1">
    <property type="entry name" value="NADP-DEPENDENT OXIDOREDUCTASE DOMAIN-CONTAINING PROTEIN"/>
    <property type="match status" value="1"/>
</dbReference>
<dbReference type="Proteomes" id="UP000288943">
    <property type="component" value="Chromosome"/>
</dbReference>
<gene>
    <name evidence="2" type="ORF">M5X16_07655</name>
    <name evidence="3" type="ORF">PC41400_06895</name>
</gene>
<keyword evidence="5" id="KW-1185">Reference proteome</keyword>
<reference evidence="3 4" key="1">
    <citation type="submission" date="2018-01" db="EMBL/GenBank/DDBJ databases">
        <title>The whole genome sequencing and assembly of Paenibacillus chitinolyticus KCCM 41400 strain.</title>
        <authorList>
            <person name="Kim J.-Y."/>
            <person name="Park M.-K."/>
            <person name="Lee Y.-J."/>
            <person name="Yi H."/>
            <person name="Bahn Y.-S."/>
            <person name="Kim J.F."/>
            <person name="Lee D.-W."/>
        </authorList>
    </citation>
    <scope>NUCLEOTIDE SEQUENCE [LARGE SCALE GENOMIC DNA]</scope>
    <source>
        <strain evidence="3 4">KCCM 41400</strain>
    </source>
</reference>
<dbReference type="EMBL" id="JAMDMJ010000008">
    <property type="protein sequence ID" value="MCY9595643.1"/>
    <property type="molecule type" value="Genomic_DNA"/>
</dbReference>
<dbReference type="Gene3D" id="3.20.20.100">
    <property type="entry name" value="NADP-dependent oxidoreductase domain"/>
    <property type="match status" value="1"/>
</dbReference>
<dbReference type="CDD" id="cd19086">
    <property type="entry name" value="AKR_AKR11C1"/>
    <property type="match status" value="1"/>
</dbReference>
<dbReference type="InterPro" id="IPR036812">
    <property type="entry name" value="NAD(P)_OxRdtase_dom_sf"/>
</dbReference>
<name>A0A410WSS6_9BACL</name>
<dbReference type="PANTHER" id="PTHR43312">
    <property type="entry name" value="D-THREO-ALDOSE 1-DEHYDROGENASE"/>
    <property type="match status" value="1"/>
</dbReference>
<dbReference type="InterPro" id="IPR053135">
    <property type="entry name" value="AKR2_Oxidoreductase"/>
</dbReference>
<evidence type="ECO:0000313" key="5">
    <source>
        <dbReference type="Proteomes" id="UP001527202"/>
    </source>
</evidence>
<dbReference type="OrthoDB" id="9773828at2"/>
<dbReference type="KEGG" id="pchi:PC41400_06895"/>